<feature type="region of interest" description="Disordered" evidence="1">
    <location>
        <begin position="113"/>
        <end position="140"/>
    </location>
</feature>
<dbReference type="OrthoDB" id="10655796at2759"/>
<organism evidence="2 3">
    <name type="scientific">Lunasporangiospora selenospora</name>
    <dbReference type="NCBI Taxonomy" id="979761"/>
    <lineage>
        <taxon>Eukaryota</taxon>
        <taxon>Fungi</taxon>
        <taxon>Fungi incertae sedis</taxon>
        <taxon>Mucoromycota</taxon>
        <taxon>Mortierellomycotina</taxon>
        <taxon>Mortierellomycetes</taxon>
        <taxon>Mortierellales</taxon>
        <taxon>Mortierellaceae</taxon>
        <taxon>Lunasporangiospora</taxon>
    </lineage>
</organism>
<feature type="compositionally biased region" description="Basic and acidic residues" evidence="1">
    <location>
        <begin position="350"/>
        <end position="363"/>
    </location>
</feature>
<name>A0A9P6KDC7_9FUNG</name>
<feature type="compositionally biased region" description="Basic and acidic residues" evidence="1">
    <location>
        <begin position="467"/>
        <end position="477"/>
    </location>
</feature>
<proteinExistence type="predicted"/>
<reference evidence="2" key="1">
    <citation type="journal article" date="2020" name="Fungal Divers.">
        <title>Resolving the Mortierellaceae phylogeny through synthesis of multi-gene phylogenetics and phylogenomics.</title>
        <authorList>
            <person name="Vandepol N."/>
            <person name="Liber J."/>
            <person name="Desiro A."/>
            <person name="Na H."/>
            <person name="Kennedy M."/>
            <person name="Barry K."/>
            <person name="Grigoriev I.V."/>
            <person name="Miller A.N."/>
            <person name="O'Donnell K."/>
            <person name="Stajich J.E."/>
            <person name="Bonito G."/>
        </authorList>
    </citation>
    <scope>NUCLEOTIDE SEQUENCE</scope>
    <source>
        <strain evidence="2">KOD1015</strain>
    </source>
</reference>
<evidence type="ECO:0000313" key="3">
    <source>
        <dbReference type="Proteomes" id="UP000780801"/>
    </source>
</evidence>
<keyword evidence="3" id="KW-1185">Reference proteome</keyword>
<protein>
    <submittedName>
        <fullName evidence="2">Uncharacterized protein</fullName>
    </submittedName>
</protein>
<dbReference type="EMBL" id="JAABOA010001976">
    <property type="protein sequence ID" value="KAF9580572.1"/>
    <property type="molecule type" value="Genomic_DNA"/>
</dbReference>
<feature type="compositionally biased region" description="Low complexity" evidence="1">
    <location>
        <begin position="32"/>
        <end position="42"/>
    </location>
</feature>
<feature type="region of interest" description="Disordered" evidence="1">
    <location>
        <begin position="467"/>
        <end position="507"/>
    </location>
</feature>
<comment type="caution">
    <text evidence="2">The sequence shown here is derived from an EMBL/GenBank/DDBJ whole genome shotgun (WGS) entry which is preliminary data.</text>
</comment>
<evidence type="ECO:0000313" key="2">
    <source>
        <dbReference type="EMBL" id="KAF9580572.1"/>
    </source>
</evidence>
<evidence type="ECO:0000256" key="1">
    <source>
        <dbReference type="SAM" id="MobiDB-lite"/>
    </source>
</evidence>
<feature type="compositionally biased region" description="Low complexity" evidence="1">
    <location>
        <begin position="364"/>
        <end position="385"/>
    </location>
</feature>
<feature type="non-terminal residue" evidence="2">
    <location>
        <position position="507"/>
    </location>
</feature>
<sequence>MGNNVSGENIDSKEVYQSYRIPSRAYKKKSSKTAPSSPSDASRPTVLTSPTTSEFALDRLISPNRRGLPPSITLKQKDKESINSLSFQHQDLQNPQRHLHQCPQQYIRFRSGSFSSGLGRSRRDRPTSHPPSILSSNSSSSSLNLSIVNAAVAAGTPSPVPFAHTGGPVSAPLPMMINGRGGARSVDTFSSRTNSGCSESFDFGQGGLGSGLGRATYVNGQVVEMGYHGSNGSLLSQSSVPSQPTTAQIPLYLHSNFTVQDFISYQQQQQQRFLEQQQYEYQQMLVLQQQQQQHLRQQYQQQQLLLFQQQQKQHTQIDTGVGTVEPHLDPISHRQVTGIALQTKTQRPARNPERVTNSHHERTIPIPSSSQSPPSSPRTQLPRSSTFPNSQSIVPGSPPESILTNFTGASSFSSTASGPLHRTLAMTSIPPASPTYSTSSSSSLGSTLPTTAIVAVAASKAPCEEQIRPSKGYEKGTRTIGVGVSTGKGGNKASGKTGMDLDELAAK</sequence>
<dbReference type="Proteomes" id="UP000780801">
    <property type="component" value="Unassembled WGS sequence"/>
</dbReference>
<accession>A0A9P6KDC7</accession>
<feature type="region of interest" description="Disordered" evidence="1">
    <location>
        <begin position="1"/>
        <end position="53"/>
    </location>
</feature>
<feature type="region of interest" description="Disordered" evidence="1">
    <location>
        <begin position="340"/>
        <end position="406"/>
    </location>
</feature>
<dbReference type="AlphaFoldDB" id="A0A9P6KDC7"/>
<gene>
    <name evidence="2" type="ORF">BGW38_002717</name>
</gene>